<feature type="transmembrane region" description="Helical" evidence="1">
    <location>
        <begin position="172"/>
        <end position="189"/>
    </location>
</feature>
<keyword evidence="1" id="KW-0472">Membrane</keyword>
<evidence type="ECO:0000313" key="3">
    <source>
        <dbReference type="Proteomes" id="UP000184096"/>
    </source>
</evidence>
<evidence type="ECO:0008006" key="4">
    <source>
        <dbReference type="Google" id="ProtNLM"/>
    </source>
</evidence>
<feature type="transmembrane region" description="Helical" evidence="1">
    <location>
        <begin position="16"/>
        <end position="33"/>
    </location>
</feature>
<feature type="transmembrane region" description="Helical" evidence="1">
    <location>
        <begin position="148"/>
        <end position="167"/>
    </location>
</feature>
<dbReference type="AlphaFoldDB" id="A0A1M7U7U8"/>
<dbReference type="OrthoDB" id="9775975at2"/>
<dbReference type="PANTHER" id="PTHR38592">
    <property type="entry name" value="BLL4819 PROTEIN"/>
    <property type="match status" value="1"/>
</dbReference>
<feature type="transmembrane region" description="Helical" evidence="1">
    <location>
        <begin position="233"/>
        <end position="256"/>
    </location>
</feature>
<dbReference type="RefSeq" id="WP_072820140.1">
    <property type="nucleotide sequence ID" value="NZ_LT670849.1"/>
</dbReference>
<feature type="transmembrane region" description="Helical" evidence="1">
    <location>
        <begin position="87"/>
        <end position="105"/>
    </location>
</feature>
<proteinExistence type="predicted"/>
<gene>
    <name evidence="2" type="ORF">SAMN05444170_3884</name>
</gene>
<feature type="transmembrane region" description="Helical" evidence="1">
    <location>
        <begin position="201"/>
        <end position="221"/>
    </location>
</feature>
<dbReference type="InterPro" id="IPR014550">
    <property type="entry name" value="UCP028704_OpgC"/>
</dbReference>
<dbReference type="PANTHER" id="PTHR38592:SF3">
    <property type="entry name" value="BLL4819 PROTEIN"/>
    <property type="match status" value="1"/>
</dbReference>
<protein>
    <recommendedName>
        <fullName evidence="4">OpgC protein</fullName>
    </recommendedName>
</protein>
<reference evidence="3" key="1">
    <citation type="submission" date="2016-11" db="EMBL/GenBank/DDBJ databases">
        <authorList>
            <person name="Varghese N."/>
            <person name="Submissions S."/>
        </authorList>
    </citation>
    <scope>NUCLEOTIDE SEQUENCE [LARGE SCALE GENOMIC DNA]</scope>
    <source>
        <strain evidence="3">GAS401</strain>
    </source>
</reference>
<feature type="transmembrane region" description="Helical" evidence="1">
    <location>
        <begin position="276"/>
        <end position="296"/>
    </location>
</feature>
<keyword evidence="3" id="KW-1185">Reference proteome</keyword>
<sequence length="386" mass="42545">MNATAALVRHARDTRLYLFLGLANWFIFLDHIPNDVVSWITPRHLGLSGAADMFVFIIGYNAALTYGPIMLQRGAIVGATRVIKRAWQLYAAFIVLFAIYAVSVGDVATRYAAPDIIYEFNFAGLLEDPVRTVSHGLLLQSRALNLDLLQLSVLLMAFFPVALWLLLRAPALALTGSIALYVAARQFEWNLATFPDGTWDFNPFCWQLLFVLGAWCALGGVSRFRALFRAPVWAYVGAAFLVFSYVISMAARFPALGDQLPAWLHDVFIPTDRVNLAPYRILHFAVVALFATRLIPKKWHGLNWPVFKPLIVCGEQALPVFCAGVFLSLAGHFVLVMGSGSLLEQTLVSLSGFAIMTLVASYVAWSKRQDGHSLAPISHGASLRAG</sequence>
<feature type="transmembrane region" description="Helical" evidence="1">
    <location>
        <begin position="347"/>
        <end position="365"/>
    </location>
</feature>
<organism evidence="2 3">
    <name type="scientific">Bradyrhizobium erythrophlei</name>
    <dbReference type="NCBI Taxonomy" id="1437360"/>
    <lineage>
        <taxon>Bacteria</taxon>
        <taxon>Pseudomonadati</taxon>
        <taxon>Pseudomonadota</taxon>
        <taxon>Alphaproteobacteria</taxon>
        <taxon>Hyphomicrobiales</taxon>
        <taxon>Nitrobacteraceae</taxon>
        <taxon>Bradyrhizobium</taxon>
    </lineage>
</organism>
<dbReference type="Proteomes" id="UP000184096">
    <property type="component" value="Chromosome I"/>
</dbReference>
<keyword evidence="1" id="KW-1133">Transmembrane helix</keyword>
<feature type="transmembrane region" description="Helical" evidence="1">
    <location>
        <begin position="45"/>
        <end position="66"/>
    </location>
</feature>
<accession>A0A1M7U7U8</accession>
<keyword evidence="1" id="KW-0812">Transmembrane</keyword>
<dbReference type="EMBL" id="LT670849">
    <property type="protein sequence ID" value="SHN79018.1"/>
    <property type="molecule type" value="Genomic_DNA"/>
</dbReference>
<evidence type="ECO:0000313" key="2">
    <source>
        <dbReference type="EMBL" id="SHN79018.1"/>
    </source>
</evidence>
<dbReference type="PIRSF" id="PIRSF028704">
    <property type="entry name" value="UPC028704"/>
    <property type="match status" value="1"/>
</dbReference>
<feature type="transmembrane region" description="Helical" evidence="1">
    <location>
        <begin position="317"/>
        <end position="335"/>
    </location>
</feature>
<name>A0A1M7U7U8_9BRAD</name>
<evidence type="ECO:0000256" key="1">
    <source>
        <dbReference type="SAM" id="Phobius"/>
    </source>
</evidence>
<dbReference type="Pfam" id="PF10129">
    <property type="entry name" value="OpgC_C"/>
    <property type="match status" value="1"/>
</dbReference>